<evidence type="ECO:0000256" key="6">
    <source>
        <dbReference type="ARBA" id="ARBA00022989"/>
    </source>
</evidence>
<dbReference type="PROSITE" id="PS50262">
    <property type="entry name" value="G_PROTEIN_RECEP_F1_2"/>
    <property type="match status" value="1"/>
</dbReference>
<evidence type="ECO:0000256" key="3">
    <source>
        <dbReference type="ARBA" id="ARBA00022606"/>
    </source>
</evidence>
<proteinExistence type="predicted"/>
<dbReference type="PROSITE" id="PS00237">
    <property type="entry name" value="G_PROTEIN_RECEP_F1_1"/>
    <property type="match status" value="1"/>
</dbReference>
<evidence type="ECO:0000313" key="13">
    <source>
        <dbReference type="Ensembl" id="ENSPCEP00000017828.1"/>
    </source>
</evidence>
<keyword evidence="3" id="KW-0716">Sensory transduction</keyword>
<dbReference type="FunFam" id="1.20.1070.10:FF:000013">
    <property type="entry name" value="Olfactory receptor"/>
    <property type="match status" value="1"/>
</dbReference>
<dbReference type="GO" id="GO:0004984">
    <property type="term" value="F:olfactory receptor activity"/>
    <property type="evidence" value="ECO:0007669"/>
    <property type="project" value="InterPro"/>
</dbReference>
<dbReference type="SUPFAM" id="SSF81321">
    <property type="entry name" value="Family A G protein-coupled receptor-like"/>
    <property type="match status" value="1"/>
</dbReference>
<keyword evidence="14" id="KW-1185">Reference proteome</keyword>
<dbReference type="PANTHER" id="PTHR26450:SF422">
    <property type="entry name" value="OLFACTORY RECEPTOR"/>
    <property type="match status" value="1"/>
</dbReference>
<evidence type="ECO:0000313" key="14">
    <source>
        <dbReference type="Proteomes" id="UP000694393"/>
    </source>
</evidence>
<evidence type="ECO:0000256" key="8">
    <source>
        <dbReference type="ARBA" id="ARBA00023136"/>
    </source>
</evidence>
<dbReference type="PRINTS" id="PR00245">
    <property type="entry name" value="OLFACTORYR"/>
</dbReference>
<dbReference type="InterPro" id="IPR000725">
    <property type="entry name" value="Olfact_rcpt"/>
</dbReference>
<feature type="transmembrane region" description="Helical" evidence="11">
    <location>
        <begin position="200"/>
        <end position="220"/>
    </location>
</feature>
<keyword evidence="9" id="KW-0675">Receptor</keyword>
<dbReference type="InterPro" id="IPR000276">
    <property type="entry name" value="GPCR_Rhodpsn"/>
</dbReference>
<dbReference type="AlphaFoldDB" id="A0A8C8VM62"/>
<evidence type="ECO:0000256" key="10">
    <source>
        <dbReference type="ARBA" id="ARBA00023224"/>
    </source>
</evidence>
<dbReference type="Pfam" id="PF13853">
    <property type="entry name" value="7tm_4"/>
    <property type="match status" value="1"/>
</dbReference>
<evidence type="ECO:0000256" key="4">
    <source>
        <dbReference type="ARBA" id="ARBA00022692"/>
    </source>
</evidence>
<feature type="transmembrane region" description="Helical" evidence="11">
    <location>
        <begin position="241"/>
        <end position="268"/>
    </location>
</feature>
<evidence type="ECO:0000256" key="1">
    <source>
        <dbReference type="ARBA" id="ARBA00004651"/>
    </source>
</evidence>
<keyword evidence="8 11" id="KW-0472">Membrane</keyword>
<feature type="transmembrane region" description="Helical" evidence="11">
    <location>
        <begin position="102"/>
        <end position="124"/>
    </location>
</feature>
<feature type="transmembrane region" description="Helical" evidence="11">
    <location>
        <begin position="30"/>
        <end position="51"/>
    </location>
</feature>
<organism evidence="13 14">
    <name type="scientific">Pelusios castaneus</name>
    <name type="common">West African mud turtle</name>
    <dbReference type="NCBI Taxonomy" id="367368"/>
    <lineage>
        <taxon>Eukaryota</taxon>
        <taxon>Metazoa</taxon>
        <taxon>Chordata</taxon>
        <taxon>Craniata</taxon>
        <taxon>Vertebrata</taxon>
        <taxon>Euteleostomi</taxon>
        <taxon>Archelosauria</taxon>
        <taxon>Testudinata</taxon>
        <taxon>Testudines</taxon>
        <taxon>Pleurodira</taxon>
        <taxon>Pelomedusidae</taxon>
        <taxon>Pelusios</taxon>
    </lineage>
</organism>
<evidence type="ECO:0000256" key="7">
    <source>
        <dbReference type="ARBA" id="ARBA00023040"/>
    </source>
</evidence>
<keyword evidence="10" id="KW-0807">Transducer</keyword>
<name>A0A8C8VM62_9SAUR</name>
<comment type="subcellular location">
    <subcellularLocation>
        <location evidence="1">Cell membrane</location>
        <topology evidence="1">Multi-pass membrane protein</topology>
    </subcellularLocation>
</comment>
<evidence type="ECO:0000256" key="9">
    <source>
        <dbReference type="ARBA" id="ARBA00023170"/>
    </source>
</evidence>
<evidence type="ECO:0000256" key="11">
    <source>
        <dbReference type="SAM" id="Phobius"/>
    </source>
</evidence>
<reference evidence="13" key="1">
    <citation type="submission" date="2025-08" db="UniProtKB">
        <authorList>
            <consortium name="Ensembl"/>
        </authorList>
    </citation>
    <scope>IDENTIFICATION</scope>
</reference>
<dbReference type="PANTHER" id="PTHR26450">
    <property type="entry name" value="OLFACTORY RECEPTOR 56B1-RELATED"/>
    <property type="match status" value="1"/>
</dbReference>
<keyword evidence="5" id="KW-0552">Olfaction</keyword>
<dbReference type="Proteomes" id="UP000694393">
    <property type="component" value="Unplaced"/>
</dbReference>
<keyword evidence="2" id="KW-1003">Cell membrane</keyword>
<dbReference type="GO" id="GO:0005886">
    <property type="term" value="C:plasma membrane"/>
    <property type="evidence" value="ECO:0007669"/>
    <property type="project" value="UniProtKB-SubCell"/>
</dbReference>
<dbReference type="Gene3D" id="1.20.1070.10">
    <property type="entry name" value="Rhodopsin 7-helix transmembrane proteins"/>
    <property type="match status" value="1"/>
</dbReference>
<sequence>MLWNRDESANVSYTVFLLLGFPNVQRSRPFLFIPFFCLYVMILTANCLLIHTVKAEKSLHSPMYVLIALLLAADICNTSTYIPRMLLSFLLDLNEISLTGCLVQMFSLYVMLMFDCNILLMMALDRYMAICNPLRYAEIMTKKFLIQLTLAALVQSVFFISPVVILASQVRFCHSNIIRHFVCEHKALMSLSCGNISRNMLVGLIVRATRIIFDVCFLLASYSKIVQAALKISSDNLRHKAFHTCSSHLTVILVVYCSSLSSSIVYWAGKSVSEDMHDLISATYLLLPCAVNPISIGGQTRAGGIAGPGRYCLP</sequence>
<dbReference type="GO" id="GO:0004930">
    <property type="term" value="F:G protein-coupled receptor activity"/>
    <property type="evidence" value="ECO:0007669"/>
    <property type="project" value="UniProtKB-KW"/>
</dbReference>
<evidence type="ECO:0000259" key="12">
    <source>
        <dbReference type="PROSITE" id="PS50262"/>
    </source>
</evidence>
<protein>
    <recommendedName>
        <fullName evidence="12">G-protein coupled receptors family 1 profile domain-containing protein</fullName>
    </recommendedName>
</protein>
<feature type="domain" description="G-protein coupled receptors family 1 profile" evidence="12">
    <location>
        <begin position="45"/>
        <end position="296"/>
    </location>
</feature>
<dbReference type="InterPro" id="IPR017452">
    <property type="entry name" value="GPCR_Rhodpsn_7TM"/>
</dbReference>
<accession>A0A8C8VM62</accession>
<evidence type="ECO:0000256" key="5">
    <source>
        <dbReference type="ARBA" id="ARBA00022725"/>
    </source>
</evidence>
<feature type="transmembrane region" description="Helical" evidence="11">
    <location>
        <begin position="144"/>
        <end position="167"/>
    </location>
</feature>
<reference evidence="13" key="2">
    <citation type="submission" date="2025-09" db="UniProtKB">
        <authorList>
            <consortium name="Ensembl"/>
        </authorList>
    </citation>
    <scope>IDENTIFICATION</scope>
</reference>
<keyword evidence="4 11" id="KW-0812">Transmembrane</keyword>
<feature type="transmembrane region" description="Helical" evidence="11">
    <location>
        <begin position="63"/>
        <end position="82"/>
    </location>
</feature>
<dbReference type="Ensembl" id="ENSPCET00000018442.1">
    <property type="protein sequence ID" value="ENSPCEP00000017828.1"/>
    <property type="gene ID" value="ENSPCEG00000013960.1"/>
</dbReference>
<keyword evidence="6 11" id="KW-1133">Transmembrane helix</keyword>
<keyword evidence="7" id="KW-0297">G-protein coupled receptor</keyword>
<dbReference type="InterPro" id="IPR050402">
    <property type="entry name" value="OR51/52/56-like"/>
</dbReference>
<evidence type="ECO:0000256" key="2">
    <source>
        <dbReference type="ARBA" id="ARBA00022475"/>
    </source>
</evidence>